<dbReference type="Proteomes" id="UP000292564">
    <property type="component" value="Unassembled WGS sequence"/>
</dbReference>
<feature type="transmembrane region" description="Helical" evidence="6">
    <location>
        <begin position="76"/>
        <end position="96"/>
    </location>
</feature>
<organism evidence="8 9">
    <name type="scientific">Krasilnikovia cinnamomea</name>
    <dbReference type="NCBI Taxonomy" id="349313"/>
    <lineage>
        <taxon>Bacteria</taxon>
        <taxon>Bacillati</taxon>
        <taxon>Actinomycetota</taxon>
        <taxon>Actinomycetes</taxon>
        <taxon>Micromonosporales</taxon>
        <taxon>Micromonosporaceae</taxon>
        <taxon>Krasilnikovia</taxon>
    </lineage>
</organism>
<dbReference type="PANTHER" id="PTHR23519">
    <property type="entry name" value="AUTOPHAGY-RELATED PROTEIN 22"/>
    <property type="match status" value="1"/>
</dbReference>
<dbReference type="InterPro" id="IPR024671">
    <property type="entry name" value="Atg22-like"/>
</dbReference>
<accession>A0A4Q7ZSS7</accession>
<dbReference type="GO" id="GO:0005886">
    <property type="term" value="C:plasma membrane"/>
    <property type="evidence" value="ECO:0007669"/>
    <property type="project" value="UniProtKB-SubCell"/>
</dbReference>
<dbReference type="OrthoDB" id="9768783at2"/>
<dbReference type="InterPro" id="IPR020846">
    <property type="entry name" value="MFS_dom"/>
</dbReference>
<dbReference type="PANTHER" id="PTHR23519:SF1">
    <property type="entry name" value="AUTOPHAGY-RELATED PROTEIN 22"/>
    <property type="match status" value="1"/>
</dbReference>
<evidence type="ECO:0000313" key="8">
    <source>
        <dbReference type="EMBL" id="RZU54262.1"/>
    </source>
</evidence>
<dbReference type="Gene3D" id="1.20.1250.20">
    <property type="entry name" value="MFS general substrate transporter like domains"/>
    <property type="match status" value="1"/>
</dbReference>
<keyword evidence="4 6" id="KW-1133">Transmembrane helix</keyword>
<feature type="transmembrane region" description="Helical" evidence="6">
    <location>
        <begin position="301"/>
        <end position="319"/>
    </location>
</feature>
<dbReference type="SUPFAM" id="SSF103473">
    <property type="entry name" value="MFS general substrate transporter"/>
    <property type="match status" value="1"/>
</dbReference>
<name>A0A4Q7ZSS7_9ACTN</name>
<evidence type="ECO:0000256" key="5">
    <source>
        <dbReference type="ARBA" id="ARBA00023136"/>
    </source>
</evidence>
<proteinExistence type="predicted"/>
<feature type="transmembrane region" description="Helical" evidence="6">
    <location>
        <begin position="108"/>
        <end position="126"/>
    </location>
</feature>
<feature type="transmembrane region" description="Helical" evidence="6">
    <location>
        <begin position="331"/>
        <end position="349"/>
    </location>
</feature>
<evidence type="ECO:0000256" key="2">
    <source>
        <dbReference type="ARBA" id="ARBA00022448"/>
    </source>
</evidence>
<evidence type="ECO:0000256" key="3">
    <source>
        <dbReference type="ARBA" id="ARBA00022692"/>
    </source>
</evidence>
<dbReference type="InterPro" id="IPR050495">
    <property type="entry name" value="ATG22/LtaA_families"/>
</dbReference>
<evidence type="ECO:0000313" key="9">
    <source>
        <dbReference type="Proteomes" id="UP000292564"/>
    </source>
</evidence>
<dbReference type="PROSITE" id="PS50850">
    <property type="entry name" value="MFS"/>
    <property type="match status" value="1"/>
</dbReference>
<dbReference type="RefSeq" id="WP_130512641.1">
    <property type="nucleotide sequence ID" value="NZ_SHKY01000001.1"/>
</dbReference>
<keyword evidence="3 6" id="KW-0812">Transmembrane</keyword>
<keyword evidence="9" id="KW-1185">Reference proteome</keyword>
<reference evidence="8 9" key="1">
    <citation type="submission" date="2019-02" db="EMBL/GenBank/DDBJ databases">
        <title>Sequencing the genomes of 1000 actinobacteria strains.</title>
        <authorList>
            <person name="Klenk H.-P."/>
        </authorList>
    </citation>
    <scope>NUCLEOTIDE SEQUENCE [LARGE SCALE GENOMIC DNA]</scope>
    <source>
        <strain evidence="8 9">DSM 45162</strain>
    </source>
</reference>
<keyword evidence="5 6" id="KW-0472">Membrane</keyword>
<gene>
    <name evidence="8" type="ORF">EV385_6210</name>
</gene>
<evidence type="ECO:0000259" key="7">
    <source>
        <dbReference type="PROSITE" id="PS50850"/>
    </source>
</evidence>
<protein>
    <submittedName>
        <fullName evidence="8">UMF1 family MFS transporter</fullName>
    </submittedName>
</protein>
<comment type="caution">
    <text evidence="8">The sequence shown here is derived from an EMBL/GenBank/DDBJ whole genome shotgun (WGS) entry which is preliminary data.</text>
</comment>
<dbReference type="GO" id="GO:0022857">
    <property type="term" value="F:transmembrane transporter activity"/>
    <property type="evidence" value="ECO:0007669"/>
    <property type="project" value="InterPro"/>
</dbReference>
<feature type="transmembrane region" description="Helical" evidence="6">
    <location>
        <begin position="206"/>
        <end position="226"/>
    </location>
</feature>
<feature type="transmembrane region" description="Helical" evidence="6">
    <location>
        <begin position="173"/>
        <end position="194"/>
    </location>
</feature>
<feature type="transmembrane region" description="Helical" evidence="6">
    <location>
        <begin position="259"/>
        <end position="275"/>
    </location>
</feature>
<feature type="transmembrane region" description="Helical" evidence="6">
    <location>
        <begin position="420"/>
        <end position="441"/>
    </location>
</feature>
<dbReference type="Pfam" id="PF11700">
    <property type="entry name" value="ATG22"/>
    <property type="match status" value="1"/>
</dbReference>
<keyword evidence="2" id="KW-0813">Transport</keyword>
<feature type="domain" description="Major facilitator superfamily (MFS) profile" evidence="7">
    <location>
        <begin position="264"/>
        <end position="458"/>
    </location>
</feature>
<evidence type="ECO:0000256" key="1">
    <source>
        <dbReference type="ARBA" id="ARBA00004651"/>
    </source>
</evidence>
<evidence type="ECO:0000256" key="4">
    <source>
        <dbReference type="ARBA" id="ARBA00022989"/>
    </source>
</evidence>
<feature type="transmembrane region" description="Helical" evidence="6">
    <location>
        <begin position="132"/>
        <end position="152"/>
    </location>
</feature>
<evidence type="ECO:0000256" key="6">
    <source>
        <dbReference type="SAM" id="Phobius"/>
    </source>
</evidence>
<comment type="subcellular location">
    <subcellularLocation>
        <location evidence="1">Cell membrane</location>
        <topology evidence="1">Multi-pass membrane protein</topology>
    </subcellularLocation>
</comment>
<dbReference type="EMBL" id="SHKY01000001">
    <property type="protein sequence ID" value="RZU54262.1"/>
    <property type="molecule type" value="Genomic_DNA"/>
</dbReference>
<sequence length="458" mass="49194">MAVIDTAAAPAAGRRERTGWYLYDWANSAFSTTVITVFLGPFLTTVTEQAAGCPLGADECHGRVHPLGITVAAGSYFPYLVSLSVLLTVVVLPIMGAVADRSARKKPLLAAAAFTGATATAGFAFVTGERYLLGGLLFLIANIAFGASVVVYNSFLPQLAGPDERDRVSSRGWAIGYLGGGLLLLANLVVVQLFSRDGDHQRTLDLARWCIVSAGLWWGLFTLLPLRWLREHPPAAARTARGNVLLDGFRQLGRTLRGLRAYPLTLFFLLAYLIYNDGIQTVIALASQYGTEELRLQQGDLIITILLVQFLAFGGALLLGALAERIGARKTILISLALWLAVMLAAYWLPAGEPVPFMLLGVAIGLVLGGSQALSRSLFSQLIPAGREGEYYGFYEISDKGTSWLGPLAFGVVYQLTNSYRIGIVSLIVFFVVGGILLAMVPMRRAIQAAGNVAPRLI</sequence>
<dbReference type="AlphaFoldDB" id="A0A4Q7ZSS7"/>
<dbReference type="InterPro" id="IPR036259">
    <property type="entry name" value="MFS_trans_sf"/>
</dbReference>